<dbReference type="Pfam" id="PF00301">
    <property type="entry name" value="Rubredoxin"/>
    <property type="match status" value="1"/>
</dbReference>
<dbReference type="OrthoDB" id="6379857at2759"/>
<keyword evidence="3" id="KW-0249">Electron transport</keyword>
<evidence type="ECO:0000256" key="3">
    <source>
        <dbReference type="ARBA" id="ARBA00022982"/>
    </source>
</evidence>
<feature type="domain" description="Rubredoxin-like" evidence="6">
    <location>
        <begin position="71"/>
        <end position="122"/>
    </location>
</feature>
<dbReference type="AlphaFoldDB" id="A0A835WNU1"/>
<reference evidence="7" key="1">
    <citation type="journal article" date="2020" name="bioRxiv">
        <title>Comparative genomics of Chlamydomonas.</title>
        <authorList>
            <person name="Craig R.J."/>
            <person name="Hasan A.R."/>
            <person name="Ness R.W."/>
            <person name="Keightley P.D."/>
        </authorList>
    </citation>
    <scope>NUCLEOTIDE SEQUENCE</scope>
    <source>
        <strain evidence="7">CCAP 11/173</strain>
    </source>
</reference>
<keyword evidence="5" id="KW-1133">Transmembrane helix</keyword>
<feature type="transmembrane region" description="Helical" evidence="5">
    <location>
        <begin position="149"/>
        <end position="168"/>
    </location>
</feature>
<dbReference type="GO" id="GO:0005506">
    <property type="term" value="F:iron ion binding"/>
    <property type="evidence" value="ECO:0007669"/>
    <property type="project" value="InterPro"/>
</dbReference>
<dbReference type="InterPro" id="IPR024934">
    <property type="entry name" value="Rubredoxin-like_dom"/>
</dbReference>
<dbReference type="CDD" id="cd00730">
    <property type="entry name" value="rubredoxin"/>
    <property type="match status" value="1"/>
</dbReference>
<keyword evidence="5" id="KW-0812">Transmembrane</keyword>
<sequence length="169" mass="18271">MSLLARTTQSLSRPASSSRAVVAAPRLPLRARNVRVYSSTETDPELMGEAERKKAEAEKLRAAEKFMVIGSGSATCKGCGYEYKPEKGDPEFPVPPGTTFQSLPEDYTCPICGAPKSKFESRVKVVAGFAENQQYGLGGNSMTESQKSLLIYGALAVFFILFLAGYALE</sequence>
<dbReference type="InterPro" id="IPR050526">
    <property type="entry name" value="Rubredoxin_ET"/>
</dbReference>
<dbReference type="PANTHER" id="PTHR47627:SF1">
    <property type="entry name" value="RUBREDOXIN-1-RELATED"/>
    <property type="match status" value="1"/>
</dbReference>
<evidence type="ECO:0000313" key="7">
    <source>
        <dbReference type="EMBL" id="KAG2450316.1"/>
    </source>
</evidence>
<dbReference type="InterPro" id="IPR024935">
    <property type="entry name" value="Rubredoxin_dom"/>
</dbReference>
<proteinExistence type="predicted"/>
<evidence type="ECO:0000259" key="6">
    <source>
        <dbReference type="PROSITE" id="PS50903"/>
    </source>
</evidence>
<name>A0A835WNU1_9CHLO</name>
<dbReference type="GO" id="GO:0009507">
    <property type="term" value="C:chloroplast"/>
    <property type="evidence" value="ECO:0007669"/>
    <property type="project" value="TreeGrafter"/>
</dbReference>
<dbReference type="GO" id="GO:0009055">
    <property type="term" value="F:electron transfer activity"/>
    <property type="evidence" value="ECO:0007669"/>
    <property type="project" value="TreeGrafter"/>
</dbReference>
<organism evidence="7 8">
    <name type="scientific">Chlamydomonas schloesseri</name>
    <dbReference type="NCBI Taxonomy" id="2026947"/>
    <lineage>
        <taxon>Eukaryota</taxon>
        <taxon>Viridiplantae</taxon>
        <taxon>Chlorophyta</taxon>
        <taxon>core chlorophytes</taxon>
        <taxon>Chlorophyceae</taxon>
        <taxon>CS clade</taxon>
        <taxon>Chlamydomonadales</taxon>
        <taxon>Chlamydomonadaceae</taxon>
        <taxon>Chlamydomonas</taxon>
    </lineage>
</organism>
<keyword evidence="5" id="KW-0472">Membrane</keyword>
<protein>
    <recommendedName>
        <fullName evidence="6">Rubredoxin-like domain-containing protein</fullName>
    </recommendedName>
</protein>
<evidence type="ECO:0000256" key="4">
    <source>
        <dbReference type="ARBA" id="ARBA00023004"/>
    </source>
</evidence>
<dbReference type="Gene3D" id="2.20.28.10">
    <property type="match status" value="1"/>
</dbReference>
<accession>A0A835WNU1</accession>
<dbReference type="Proteomes" id="UP000613740">
    <property type="component" value="Unassembled WGS sequence"/>
</dbReference>
<evidence type="ECO:0000256" key="1">
    <source>
        <dbReference type="ARBA" id="ARBA00022448"/>
    </source>
</evidence>
<dbReference type="PROSITE" id="PS50903">
    <property type="entry name" value="RUBREDOXIN_LIKE"/>
    <property type="match status" value="1"/>
</dbReference>
<gene>
    <name evidence="7" type="ORF">HYH02_004821</name>
</gene>
<comment type="caution">
    <text evidence="7">The sequence shown here is derived from an EMBL/GenBank/DDBJ whole genome shotgun (WGS) entry which is preliminary data.</text>
</comment>
<evidence type="ECO:0000256" key="2">
    <source>
        <dbReference type="ARBA" id="ARBA00022723"/>
    </source>
</evidence>
<keyword evidence="2" id="KW-0479">Metal-binding</keyword>
<dbReference type="FunFam" id="2.20.28.10:FF:000001">
    <property type="entry name" value="Rubredoxin"/>
    <property type="match status" value="1"/>
</dbReference>
<evidence type="ECO:0000313" key="8">
    <source>
        <dbReference type="Proteomes" id="UP000613740"/>
    </source>
</evidence>
<keyword evidence="4" id="KW-0408">Iron</keyword>
<dbReference type="SUPFAM" id="SSF57802">
    <property type="entry name" value="Rubredoxin-like"/>
    <property type="match status" value="1"/>
</dbReference>
<keyword evidence="8" id="KW-1185">Reference proteome</keyword>
<dbReference type="PRINTS" id="PR00163">
    <property type="entry name" value="RUBREDOXIN"/>
</dbReference>
<dbReference type="PANTHER" id="PTHR47627">
    <property type="entry name" value="RUBREDOXIN"/>
    <property type="match status" value="1"/>
</dbReference>
<evidence type="ECO:0000256" key="5">
    <source>
        <dbReference type="SAM" id="Phobius"/>
    </source>
</evidence>
<dbReference type="GO" id="GO:0043448">
    <property type="term" value="P:alkane catabolic process"/>
    <property type="evidence" value="ECO:0007669"/>
    <property type="project" value="TreeGrafter"/>
</dbReference>
<dbReference type="EMBL" id="JAEHOD010000011">
    <property type="protein sequence ID" value="KAG2450316.1"/>
    <property type="molecule type" value="Genomic_DNA"/>
</dbReference>
<keyword evidence="1" id="KW-0813">Transport</keyword>